<accession>A0A0N0XK60</accession>
<protein>
    <submittedName>
        <fullName evidence="1">Uncharacterized protein</fullName>
    </submittedName>
</protein>
<sequence length="110" mass="11945">MTSYDSDDQQDNNALSEGEIAGAIQFLQEQSGLALTAEQLTDLLVDWEHVRENIIEWGLDDPATSEDLCNALATDVLDEPWPAADDADALAEFLPRLRAAAGKRGYALAP</sequence>
<evidence type="ECO:0000313" key="2">
    <source>
        <dbReference type="Proteomes" id="UP000037939"/>
    </source>
</evidence>
<name>A0A0N0XK60_9NEIS</name>
<comment type="caution">
    <text evidence="1">The sequence shown here is derived from an EMBL/GenBank/DDBJ whole genome shotgun (WGS) entry which is preliminary data.</text>
</comment>
<organism evidence="1 2">
    <name type="scientific">Amantichitinum ursilacus</name>
    <dbReference type="NCBI Taxonomy" id="857265"/>
    <lineage>
        <taxon>Bacteria</taxon>
        <taxon>Pseudomonadati</taxon>
        <taxon>Pseudomonadota</taxon>
        <taxon>Betaproteobacteria</taxon>
        <taxon>Neisseriales</taxon>
        <taxon>Chitinibacteraceae</taxon>
        <taxon>Amantichitinum</taxon>
    </lineage>
</organism>
<keyword evidence="2" id="KW-1185">Reference proteome</keyword>
<dbReference type="Proteomes" id="UP000037939">
    <property type="component" value="Unassembled WGS sequence"/>
</dbReference>
<dbReference type="EMBL" id="LAQT01000010">
    <property type="protein sequence ID" value="KPC52013.1"/>
    <property type="molecule type" value="Genomic_DNA"/>
</dbReference>
<gene>
    <name evidence="1" type="ORF">WG78_13170</name>
</gene>
<evidence type="ECO:0000313" key="1">
    <source>
        <dbReference type="EMBL" id="KPC52013.1"/>
    </source>
</evidence>
<proteinExistence type="predicted"/>
<dbReference type="AlphaFoldDB" id="A0A0N0XK60"/>
<dbReference type="RefSeq" id="WP_053938288.1">
    <property type="nucleotide sequence ID" value="NZ_LAQT01000010.1"/>
</dbReference>
<reference evidence="1 2" key="1">
    <citation type="submission" date="2015-07" db="EMBL/GenBank/DDBJ databases">
        <title>Draft genome sequence of the Amantichitinum ursilacus IGB-41, a new chitin-degrading bacterium.</title>
        <authorList>
            <person name="Kirstahler P."/>
            <person name="Guenther M."/>
            <person name="Grumaz C."/>
            <person name="Rupp S."/>
            <person name="Zibek S."/>
            <person name="Sohn K."/>
        </authorList>
    </citation>
    <scope>NUCLEOTIDE SEQUENCE [LARGE SCALE GENOMIC DNA]</scope>
    <source>
        <strain evidence="1 2">IGB-41</strain>
    </source>
</reference>